<dbReference type="PANTHER" id="PTHR47481">
    <property type="match status" value="1"/>
</dbReference>
<dbReference type="Pfam" id="PF14223">
    <property type="entry name" value="Retrotran_gag_2"/>
    <property type="match status" value="1"/>
</dbReference>
<feature type="compositionally biased region" description="Pro residues" evidence="1">
    <location>
        <begin position="510"/>
        <end position="532"/>
    </location>
</feature>
<comment type="caution">
    <text evidence="2">The sequence shown here is derived from an EMBL/GenBank/DDBJ whole genome shotgun (WGS) entry which is preliminary data.</text>
</comment>
<dbReference type="Proteomes" id="UP001231189">
    <property type="component" value="Unassembled WGS sequence"/>
</dbReference>
<dbReference type="AlphaFoldDB" id="A0AAD8TT25"/>
<feature type="compositionally biased region" description="Pro residues" evidence="1">
    <location>
        <begin position="569"/>
        <end position="582"/>
    </location>
</feature>
<feature type="region of interest" description="Disordered" evidence="1">
    <location>
        <begin position="440"/>
        <end position="469"/>
    </location>
</feature>
<feature type="region of interest" description="Disordered" evidence="1">
    <location>
        <begin position="809"/>
        <end position="832"/>
    </location>
</feature>
<feature type="region of interest" description="Disordered" evidence="1">
    <location>
        <begin position="765"/>
        <end position="786"/>
    </location>
</feature>
<dbReference type="SUPFAM" id="SSF101447">
    <property type="entry name" value="Formin homology 2 domain (FH2 domain)"/>
    <property type="match status" value="1"/>
</dbReference>
<evidence type="ECO:0008006" key="4">
    <source>
        <dbReference type="Google" id="ProtNLM"/>
    </source>
</evidence>
<evidence type="ECO:0000313" key="3">
    <source>
        <dbReference type="Proteomes" id="UP001231189"/>
    </source>
</evidence>
<evidence type="ECO:0000313" key="2">
    <source>
        <dbReference type="EMBL" id="KAK1693430.1"/>
    </source>
</evidence>
<dbReference type="PANTHER" id="PTHR47481:SF31">
    <property type="entry name" value="OS01G0873500 PROTEIN"/>
    <property type="match status" value="1"/>
</dbReference>
<proteinExistence type="predicted"/>
<evidence type="ECO:0000256" key="1">
    <source>
        <dbReference type="SAM" id="MobiDB-lite"/>
    </source>
</evidence>
<name>A0AAD8TT25_LOLMU</name>
<protein>
    <recommendedName>
        <fullName evidence="4">Reverse transcriptase Ty1/copia-type domain-containing protein</fullName>
    </recommendedName>
</protein>
<feature type="region of interest" description="Disordered" evidence="1">
    <location>
        <begin position="1"/>
        <end position="34"/>
    </location>
</feature>
<feature type="region of interest" description="Disordered" evidence="1">
    <location>
        <begin position="491"/>
        <end position="582"/>
    </location>
</feature>
<keyword evidence="3" id="KW-1185">Reference proteome</keyword>
<feature type="compositionally biased region" description="Low complexity" evidence="1">
    <location>
        <begin position="1"/>
        <end position="13"/>
    </location>
</feature>
<gene>
    <name evidence="2" type="ORF">QYE76_010127</name>
</gene>
<feature type="compositionally biased region" description="Low complexity" evidence="1">
    <location>
        <begin position="545"/>
        <end position="568"/>
    </location>
</feature>
<organism evidence="2 3">
    <name type="scientific">Lolium multiflorum</name>
    <name type="common">Italian ryegrass</name>
    <name type="synonym">Lolium perenne subsp. multiflorum</name>
    <dbReference type="NCBI Taxonomy" id="4521"/>
    <lineage>
        <taxon>Eukaryota</taxon>
        <taxon>Viridiplantae</taxon>
        <taxon>Streptophyta</taxon>
        <taxon>Embryophyta</taxon>
        <taxon>Tracheophyta</taxon>
        <taxon>Spermatophyta</taxon>
        <taxon>Magnoliopsida</taxon>
        <taxon>Liliopsida</taxon>
        <taxon>Poales</taxon>
        <taxon>Poaceae</taxon>
        <taxon>BOP clade</taxon>
        <taxon>Pooideae</taxon>
        <taxon>Poodae</taxon>
        <taxon>Poeae</taxon>
        <taxon>Poeae Chloroplast Group 2 (Poeae type)</taxon>
        <taxon>Loliodinae</taxon>
        <taxon>Loliinae</taxon>
        <taxon>Lolium</taxon>
    </lineage>
</organism>
<feature type="compositionally biased region" description="Low complexity" evidence="1">
    <location>
        <begin position="493"/>
        <end position="509"/>
    </location>
</feature>
<reference evidence="2" key="1">
    <citation type="submission" date="2023-07" db="EMBL/GenBank/DDBJ databases">
        <title>A chromosome-level genome assembly of Lolium multiflorum.</title>
        <authorList>
            <person name="Chen Y."/>
            <person name="Copetti D."/>
            <person name="Kolliker R."/>
            <person name="Studer B."/>
        </authorList>
    </citation>
    <scope>NUCLEOTIDE SEQUENCE</scope>
    <source>
        <strain evidence="2">02402/16</strain>
        <tissue evidence="2">Leaf</tissue>
    </source>
</reference>
<sequence>MTTGAAASSASGTLPATDPASTALAVPPSSTASTALAVPPPLARLLATSATSQMASYITTRPLHLEAGSFSSFSSGAFPPPPPNFASTVAAASPLAGTNLSGPPIPLLMAPAASPAIADAPASADGAAPTPYQLTNLIIVLLKSDNYLYWRAQILPLLRSRRLDGFVDGSLPCLSRTVAALTANGTRVEAENPLYAAWVAQDQAIVSALQSSITKGVTGLVLFAATSYDIWRTFEQSYAQQSVARGNDLRRQLGDCKKLNSSAHDYFNKIKTISNTLTSIGQPLRDSEFVEHVLHGLDKEYDNLVEHVEDRITPILPLELYTRLLATERRVEARRQEASVVHDFAAHAAYRGAPSGGRGRGALRPRWPACWRCGSLAHLANGSLAHQLRHPRRNFLGIGNDGRGNEKQAAIADSYSGYTPSFAIDPTWYFDTGATDHMTSEMGKLNSNEPYRGQDKVRTADGSGTGHGARLELLDAPAAPPAATDVDRWMGHAAASRPEASASPSADGPVPSPPPSPAVSPGPSRPASPPCTSPARSAPAGPAFSTGPATPCTSPSTTASVDSPVSSSPTPPPPPPPPPPPALQYQALQNNGTWQLVPPRSGVNIIDSKWIFKVKKHAGWRYKARLVAKGFKQRLIVALGSEFALKDLGKLHYFLGLEVTYSGDGLTLSQQKYSHDLLRRAGMLACKAALTPMSSTEILSADGGLLLSADDATEYRRIVGGLQYLTSPDVSYAVNRVCQYLHAPRDTHWTAVKRILRYASPPAPVAPPRAAGAPPPHARAPLPPTPSLVAAAGGSRRAKPWRCWRRRPSLSARGDAPSGRPRSAAEKAPALAGRRGLRPWRSSWRARWWSLWPPPPVLQGVLWGRPDLGPRA</sequence>
<dbReference type="EMBL" id="JAUUTY010000001">
    <property type="protein sequence ID" value="KAK1693430.1"/>
    <property type="molecule type" value="Genomic_DNA"/>
</dbReference>
<accession>A0AAD8TT25</accession>